<evidence type="ECO:0000256" key="8">
    <source>
        <dbReference type="ARBA" id="ARBA00022989"/>
    </source>
</evidence>
<gene>
    <name evidence="13" type="ORF">CHUV0807_0942</name>
</gene>
<comment type="similarity">
    <text evidence="2">Belongs to the monovalent cation:proton antiporter 2 (CPA2) transporter (TC 2.A.37) family.</text>
</comment>
<keyword evidence="3" id="KW-0813">Transport</keyword>
<evidence type="ECO:0000256" key="1">
    <source>
        <dbReference type="ARBA" id="ARBA00004127"/>
    </source>
</evidence>
<dbReference type="EMBL" id="FKLO01000037">
    <property type="protein sequence ID" value="SAM61785.1"/>
    <property type="molecule type" value="Genomic_DNA"/>
</dbReference>
<keyword evidence="8 11" id="KW-1133">Transmembrane helix</keyword>
<evidence type="ECO:0000313" key="14">
    <source>
        <dbReference type="Proteomes" id="UP000190837"/>
    </source>
</evidence>
<feature type="transmembrane region" description="Helical" evidence="11">
    <location>
        <begin position="113"/>
        <end position="134"/>
    </location>
</feature>
<evidence type="ECO:0000313" key="13">
    <source>
        <dbReference type="EMBL" id="SAM61785.1"/>
    </source>
</evidence>
<dbReference type="GO" id="GO:0015297">
    <property type="term" value="F:antiporter activity"/>
    <property type="evidence" value="ECO:0007669"/>
    <property type="project" value="UniProtKB-KW"/>
</dbReference>
<dbReference type="PANTHER" id="PTHR46157:SF4">
    <property type="entry name" value="K(+) EFFLUX ANTIPORTER 3, CHLOROPLASTIC"/>
    <property type="match status" value="1"/>
</dbReference>
<evidence type="ECO:0000256" key="7">
    <source>
        <dbReference type="ARBA" id="ARBA00022958"/>
    </source>
</evidence>
<feature type="transmembrane region" description="Helical" evidence="11">
    <location>
        <begin position="235"/>
        <end position="263"/>
    </location>
</feature>
<dbReference type="PROSITE" id="PS51201">
    <property type="entry name" value="RCK_N"/>
    <property type="match status" value="1"/>
</dbReference>
<feature type="transmembrane region" description="Helical" evidence="11">
    <location>
        <begin position="6"/>
        <end position="23"/>
    </location>
</feature>
<evidence type="ECO:0000256" key="4">
    <source>
        <dbReference type="ARBA" id="ARBA00022449"/>
    </source>
</evidence>
<dbReference type="Pfam" id="PF00999">
    <property type="entry name" value="Na_H_Exchanger"/>
    <property type="match status" value="1"/>
</dbReference>
<keyword evidence="6 11" id="KW-0812">Transmembrane</keyword>
<dbReference type="GO" id="GO:0012505">
    <property type="term" value="C:endomembrane system"/>
    <property type="evidence" value="ECO:0007669"/>
    <property type="project" value="UniProtKB-SubCell"/>
</dbReference>
<name>A0A1C3H3K6_9GAMM</name>
<dbReference type="GO" id="GO:0006813">
    <property type="term" value="P:potassium ion transport"/>
    <property type="evidence" value="ECO:0007669"/>
    <property type="project" value="UniProtKB-KW"/>
</dbReference>
<dbReference type="InterPro" id="IPR036291">
    <property type="entry name" value="NAD(P)-bd_dom_sf"/>
</dbReference>
<reference evidence="14" key="1">
    <citation type="submission" date="2016-04" db="EMBL/GenBank/DDBJ databases">
        <authorList>
            <person name="Tagini F."/>
        </authorList>
    </citation>
    <scope>NUCLEOTIDE SEQUENCE [LARGE SCALE GENOMIC DNA]</scope>
    <source>
        <strain evidence="14">CHUV0807</strain>
    </source>
</reference>
<feature type="transmembrane region" description="Helical" evidence="11">
    <location>
        <begin position="283"/>
        <end position="301"/>
    </location>
</feature>
<dbReference type="GO" id="GO:0008324">
    <property type="term" value="F:monoatomic cation transmembrane transporter activity"/>
    <property type="evidence" value="ECO:0007669"/>
    <property type="project" value="InterPro"/>
</dbReference>
<evidence type="ECO:0000256" key="9">
    <source>
        <dbReference type="ARBA" id="ARBA00023065"/>
    </source>
</evidence>
<evidence type="ECO:0000256" key="10">
    <source>
        <dbReference type="ARBA" id="ARBA00023136"/>
    </source>
</evidence>
<feature type="transmembrane region" description="Helical" evidence="11">
    <location>
        <begin position="146"/>
        <end position="169"/>
    </location>
</feature>
<feature type="domain" description="RCK N-terminal" evidence="12">
    <location>
        <begin position="413"/>
        <end position="537"/>
    </location>
</feature>
<keyword evidence="4" id="KW-0050">Antiport</keyword>
<sequence length="626" mass="67720">MTALFTSAFIYLAAAVLIVPLSKRLGLGSVLGYLLAGILIGPTLHLVGQETHDVQHVAEFGVVMMLFLIGLELEPAMLWKLRAKLLGLGGLQVLGTIAAIAILALILGQPWQVAITAGCVLALSSTAIVLQTLGEKGLLNSPGGQASFSVLLFQDIAVIPMLALLPLIALPELTAAAHGAGGHETTLFEGLPAYLKAPVILAIVIGLIAAFHYLSHPFLRYIARSRMREVYTATALMLVVGIAALMSLIGLSPALGAFIAGVVLADSEYRHELESTLEPFKGLLLGLFFITVGAGIDFELLRHEYHIILALTVAVMAIKAAVLYILGKIFRLRGTGLPLFTLALAQAGEFGFVLLSFAVQHGNMPEDTAERLLLVVALSMLLTPLLFIAYDKLLAPRASRDGLKREADVIAEENPIIILGHGRVGQLVDNLLLSCGYHTTVIDYDVETVEGLSRFGVKSYFGDASQPALLEAAGIAKAKLLIIAIDQREQAVAITEHVRRAHPNLPIIARAYDRIHVYELYNAGASAIIRETFDAAIRTGRTALEVLGMDAEKAQEISEFYYHRDRHATQQMAEAYDPNLPRFGNERMAAIAKVNRAITREMIAKLLRGEPVDWQPREDSVTRHKG</sequence>
<dbReference type="SUPFAM" id="SSF51735">
    <property type="entry name" value="NAD(P)-binding Rossmann-fold domains"/>
    <property type="match status" value="1"/>
</dbReference>
<dbReference type="Gene3D" id="1.20.1530.20">
    <property type="match status" value="1"/>
</dbReference>
<feature type="transmembrane region" description="Helical" evidence="11">
    <location>
        <begin position="54"/>
        <end position="73"/>
    </location>
</feature>
<dbReference type="GO" id="GO:0005886">
    <property type="term" value="C:plasma membrane"/>
    <property type="evidence" value="ECO:0007669"/>
    <property type="project" value="TreeGrafter"/>
</dbReference>
<evidence type="ECO:0000256" key="5">
    <source>
        <dbReference type="ARBA" id="ARBA00022538"/>
    </source>
</evidence>
<dbReference type="GO" id="GO:1902600">
    <property type="term" value="P:proton transmembrane transport"/>
    <property type="evidence" value="ECO:0007669"/>
    <property type="project" value="InterPro"/>
</dbReference>
<dbReference type="Gene3D" id="3.40.50.720">
    <property type="entry name" value="NAD(P)-binding Rossmann-like Domain"/>
    <property type="match status" value="1"/>
</dbReference>
<feature type="transmembrane region" description="Helical" evidence="11">
    <location>
        <begin position="85"/>
        <end position="107"/>
    </location>
</feature>
<evidence type="ECO:0000259" key="12">
    <source>
        <dbReference type="PROSITE" id="PS51201"/>
    </source>
</evidence>
<keyword evidence="10 11" id="KW-0472">Membrane</keyword>
<comment type="subcellular location">
    <subcellularLocation>
        <location evidence="1">Endomembrane system</location>
        <topology evidence="1">Multi-pass membrane protein</topology>
    </subcellularLocation>
</comment>
<protein>
    <submittedName>
        <fullName evidence="13">Glutathione-regulated potassium-efflux system protein KefC</fullName>
    </submittedName>
</protein>
<dbReference type="RefSeq" id="WP_079540070.1">
    <property type="nucleotide sequence ID" value="NZ_FKLO01000037.1"/>
</dbReference>
<evidence type="ECO:0000256" key="3">
    <source>
        <dbReference type="ARBA" id="ARBA00022448"/>
    </source>
</evidence>
<dbReference type="AlphaFoldDB" id="A0A1C3H3K6"/>
<keyword evidence="9" id="KW-0406">Ion transport</keyword>
<accession>A0A1C3H3K6</accession>
<keyword evidence="7" id="KW-0630">Potassium</keyword>
<feature type="transmembrane region" description="Helical" evidence="11">
    <location>
        <begin position="308"/>
        <end position="327"/>
    </location>
</feature>
<feature type="transmembrane region" description="Helical" evidence="11">
    <location>
        <begin position="371"/>
        <end position="390"/>
    </location>
</feature>
<keyword evidence="5" id="KW-0633">Potassium transport</keyword>
<dbReference type="PANTHER" id="PTHR46157">
    <property type="entry name" value="K(+) EFFLUX ANTIPORTER 3, CHLOROPLASTIC"/>
    <property type="match status" value="1"/>
</dbReference>
<evidence type="ECO:0000256" key="2">
    <source>
        <dbReference type="ARBA" id="ARBA00005551"/>
    </source>
</evidence>
<dbReference type="Proteomes" id="UP000190837">
    <property type="component" value="Unassembled WGS sequence"/>
</dbReference>
<feature type="transmembrane region" description="Helical" evidence="11">
    <location>
        <begin position="193"/>
        <end position="214"/>
    </location>
</feature>
<evidence type="ECO:0000256" key="11">
    <source>
        <dbReference type="SAM" id="Phobius"/>
    </source>
</evidence>
<organism evidence="13 14">
    <name type="scientific">Cardiobacterium hominis</name>
    <dbReference type="NCBI Taxonomy" id="2718"/>
    <lineage>
        <taxon>Bacteria</taxon>
        <taxon>Pseudomonadati</taxon>
        <taxon>Pseudomonadota</taxon>
        <taxon>Gammaproteobacteria</taxon>
        <taxon>Cardiobacteriales</taxon>
        <taxon>Cardiobacteriaceae</taxon>
        <taxon>Cardiobacterium</taxon>
    </lineage>
</organism>
<dbReference type="InterPro" id="IPR003148">
    <property type="entry name" value="RCK_N"/>
</dbReference>
<dbReference type="InterPro" id="IPR004771">
    <property type="entry name" value="K/H_exchanger"/>
</dbReference>
<feature type="transmembrane region" description="Helical" evidence="11">
    <location>
        <begin position="339"/>
        <end position="359"/>
    </location>
</feature>
<evidence type="ECO:0000256" key="6">
    <source>
        <dbReference type="ARBA" id="ARBA00022692"/>
    </source>
</evidence>
<dbReference type="InterPro" id="IPR038770">
    <property type="entry name" value="Na+/solute_symporter_sf"/>
</dbReference>
<dbReference type="Pfam" id="PF02254">
    <property type="entry name" value="TrkA_N"/>
    <property type="match status" value="1"/>
</dbReference>
<proteinExistence type="inferred from homology"/>
<feature type="transmembrane region" description="Helical" evidence="11">
    <location>
        <begin position="30"/>
        <end position="48"/>
    </location>
</feature>
<dbReference type="FunFam" id="3.40.50.720:FF:000036">
    <property type="entry name" value="Glutathione-regulated potassium-efflux system protein KefB"/>
    <property type="match status" value="1"/>
</dbReference>
<dbReference type="InterPro" id="IPR006153">
    <property type="entry name" value="Cation/H_exchanger_TM"/>
</dbReference>
<dbReference type="NCBIfam" id="TIGR00932">
    <property type="entry name" value="2a37"/>
    <property type="match status" value="1"/>
</dbReference>